<sequence length="808" mass="91046">MILRPYSMDAHTLAQELASSVLSSSSPTAIVSAISAVDSILCKLSTDQSRAFFSIAFPSIICRLFGFDESPTNPTRSTSASTAWIDQAHNNPDLAARLFVLLSPQGPLFSAISSADRHGLVKYVFPAERLPEWMRYVLQSERHSSILSDLCPLFRGRVKEDLIQGTFQLQLNAFEYYIFWFAYYPVCRGNINASDDSLATKSRRKSRLESWTSSLPVLVSPSRRSGQKTEVSLYLRLLYSYLCAFVPKCGLGSQQPYRSSLLHYSSSCDISAFEQAEFLVYTLIHFWLVDNDFSPLPLNVCRSFGISFQRRAFILETPPTAGLGEMVKLFVKYLGSCLAFRAEGSNQKVLGSVGTSPMRPMLSLENTACSWNLVVQRPLYRFLLRTFLFCPIGASMKNVAQVLSMWATYMVPWRINPEDFDEYEPPTVHKLESSKKHMVQGKIIGESERCNALAVYTSLWEGYVASNYLFYSSLVVHFLGFAHKFLHANVEAVVDMVLKVLSILTSSKELIDLLRKVDTAYHSKQSGLYSHTNVDKYVPSIRQQLKDWEEGLCESDTDGSFLHENWNQDLKLFNDGEDGALKLLQFFVIRAEHEIHLMSCDNMRSLQALDSIKSLMNILFDGTIVSHPHLPNSLEEAPAIPHFREDVFAPKHPGFRTGKWADIKYKGDWMHRPISDTEVAWLARLLLRFSNWLNQSLGFDRVANRSEPGQPTYVELASCDLSFEGGAKEVAAMLLNLIASSLGLFGHSVVSFMRGHGMRINLRMFSSKKFFVCCIICVIVFTLTKAFSKAAAAAWSLADEVELSRTHT</sequence>
<dbReference type="Proteomes" id="UP000233837">
    <property type="component" value="Unassembled WGS sequence"/>
</dbReference>
<keyword evidence="3" id="KW-1185">Reference proteome</keyword>
<protein>
    <recommendedName>
        <fullName evidence="4">Sphingomyelin phosphodiesterase 4</fullName>
    </recommendedName>
</protein>
<evidence type="ECO:0000256" key="1">
    <source>
        <dbReference type="SAM" id="Phobius"/>
    </source>
</evidence>
<feature type="transmembrane region" description="Helical" evidence="1">
    <location>
        <begin position="770"/>
        <end position="787"/>
    </location>
</feature>
<organism evidence="2 3">
    <name type="scientific">Dendrobium catenatum</name>
    <dbReference type="NCBI Taxonomy" id="906689"/>
    <lineage>
        <taxon>Eukaryota</taxon>
        <taxon>Viridiplantae</taxon>
        <taxon>Streptophyta</taxon>
        <taxon>Embryophyta</taxon>
        <taxon>Tracheophyta</taxon>
        <taxon>Spermatophyta</taxon>
        <taxon>Magnoliopsida</taxon>
        <taxon>Liliopsida</taxon>
        <taxon>Asparagales</taxon>
        <taxon>Orchidaceae</taxon>
        <taxon>Epidendroideae</taxon>
        <taxon>Malaxideae</taxon>
        <taxon>Dendrobiinae</taxon>
        <taxon>Dendrobium</taxon>
    </lineage>
</organism>
<keyword evidence="1" id="KW-0812">Transmembrane</keyword>
<dbReference type="STRING" id="906689.A0A2I0XII6"/>
<gene>
    <name evidence="2" type="ORF">MA16_Dca017781</name>
</gene>
<evidence type="ECO:0008006" key="4">
    <source>
        <dbReference type="Google" id="ProtNLM"/>
    </source>
</evidence>
<dbReference type="PANTHER" id="PTHR31801:SF1">
    <property type="entry name" value="SPHINGOMYELIN PHOSPHODIESTERASE"/>
    <property type="match status" value="1"/>
</dbReference>
<dbReference type="EMBL" id="KZ501856">
    <property type="protein sequence ID" value="PKU87721.1"/>
    <property type="molecule type" value="Genomic_DNA"/>
</dbReference>
<proteinExistence type="predicted"/>
<keyword evidence="1" id="KW-0472">Membrane</keyword>
<keyword evidence="1" id="KW-1133">Transmembrane helix</keyword>
<reference evidence="2 3" key="2">
    <citation type="journal article" date="2017" name="Nature">
        <title>The Apostasia genome and the evolution of orchids.</title>
        <authorList>
            <person name="Zhang G.Q."/>
            <person name="Liu K.W."/>
            <person name="Li Z."/>
            <person name="Lohaus R."/>
            <person name="Hsiao Y.Y."/>
            <person name="Niu S.C."/>
            <person name="Wang J.Y."/>
            <person name="Lin Y.C."/>
            <person name="Xu Q."/>
            <person name="Chen L.J."/>
            <person name="Yoshida K."/>
            <person name="Fujiwara S."/>
            <person name="Wang Z.W."/>
            <person name="Zhang Y.Q."/>
            <person name="Mitsuda N."/>
            <person name="Wang M."/>
            <person name="Liu G.H."/>
            <person name="Pecoraro L."/>
            <person name="Huang H.X."/>
            <person name="Xiao X.J."/>
            <person name="Lin M."/>
            <person name="Wu X.Y."/>
            <person name="Wu W.L."/>
            <person name="Chen Y.Y."/>
            <person name="Chang S.B."/>
            <person name="Sakamoto S."/>
            <person name="Ohme-Takagi M."/>
            <person name="Yagi M."/>
            <person name="Zeng S.J."/>
            <person name="Shen C.Y."/>
            <person name="Yeh C.M."/>
            <person name="Luo Y.B."/>
            <person name="Tsai W.C."/>
            <person name="Van de Peer Y."/>
            <person name="Liu Z.J."/>
        </authorList>
    </citation>
    <scope>NUCLEOTIDE SEQUENCE [LARGE SCALE GENOMIC DNA]</scope>
    <source>
        <tissue evidence="2">The whole plant</tissue>
    </source>
</reference>
<feature type="transmembrane region" description="Helical" evidence="1">
    <location>
        <begin position="730"/>
        <end position="750"/>
    </location>
</feature>
<dbReference type="OrthoDB" id="10251508at2759"/>
<evidence type="ECO:0000313" key="2">
    <source>
        <dbReference type="EMBL" id="PKU87721.1"/>
    </source>
</evidence>
<name>A0A2I0XII6_9ASPA</name>
<evidence type="ECO:0000313" key="3">
    <source>
        <dbReference type="Proteomes" id="UP000233837"/>
    </source>
</evidence>
<accession>A0A2I0XII6</accession>
<dbReference type="AlphaFoldDB" id="A0A2I0XII6"/>
<dbReference type="PANTHER" id="PTHR31801">
    <property type="entry name" value="ALTERED INHERITANCE OF MITOCHONDRIA PROTEIN 24, MITOCHONDRIAL"/>
    <property type="match status" value="1"/>
</dbReference>
<reference evidence="2 3" key="1">
    <citation type="journal article" date="2016" name="Sci. Rep.">
        <title>The Dendrobium catenatum Lindl. genome sequence provides insights into polysaccharide synthase, floral development and adaptive evolution.</title>
        <authorList>
            <person name="Zhang G.Q."/>
            <person name="Xu Q."/>
            <person name="Bian C."/>
            <person name="Tsai W.C."/>
            <person name="Yeh C.M."/>
            <person name="Liu K.W."/>
            <person name="Yoshida K."/>
            <person name="Zhang L.S."/>
            <person name="Chang S.B."/>
            <person name="Chen F."/>
            <person name="Shi Y."/>
            <person name="Su Y.Y."/>
            <person name="Zhang Y.Q."/>
            <person name="Chen L.J."/>
            <person name="Yin Y."/>
            <person name="Lin M."/>
            <person name="Huang H."/>
            <person name="Deng H."/>
            <person name="Wang Z.W."/>
            <person name="Zhu S.L."/>
            <person name="Zhao X."/>
            <person name="Deng C."/>
            <person name="Niu S.C."/>
            <person name="Huang J."/>
            <person name="Wang M."/>
            <person name="Liu G.H."/>
            <person name="Yang H.J."/>
            <person name="Xiao X.J."/>
            <person name="Hsiao Y.Y."/>
            <person name="Wu W.L."/>
            <person name="Chen Y.Y."/>
            <person name="Mitsuda N."/>
            <person name="Ohme-Takagi M."/>
            <person name="Luo Y.B."/>
            <person name="Van de Peer Y."/>
            <person name="Liu Z.J."/>
        </authorList>
    </citation>
    <scope>NUCLEOTIDE SEQUENCE [LARGE SCALE GENOMIC DNA]</scope>
    <source>
        <tissue evidence="2">The whole plant</tissue>
    </source>
</reference>